<evidence type="ECO:0000313" key="3">
    <source>
        <dbReference type="Proteomes" id="UP001551675"/>
    </source>
</evidence>
<name>A0ABV3GQH2_MICGL</name>
<sequence>MGIVTSYARALAVREGRAQPIATVRHLHLSARPMVFIPLKLAGEAAAPLGAMVGTDPADPRLLVVPQPRNRDLRFAFMAELAQIMLPYIEGFATATETVTGRNERERYLDAPQILVPGGRAIEFVRLLGRSTRFRRTDGPYPVDPSVPVLGQWLTFLYERTEFAGSSALVPVTEALALHWATGQSPLEDANLATLLAWISPPPGLTGQEAAAAAENPLDWPPAGPDTDPGFDAQVLQHAIRAYDASGSPALVRQALRTQLEPTWRLMWQAVDQLRGLPEAASVAERWAFDRDQYTREVARLADGGPPRGRRDQAGPAAIRLWDMEAAQQTYDAQRAYDDPLVMTEHRATGKAFTGEAVHVDADRRILLPGGKKPVPRPLVTVRTGDPVRLTPGKKVFSVHRRKQSAEIVEIDGDIVVVQLNDQLAKGAGVPTAGDAVCFTELDLGGRIRPGFPTGEETPWTHGGPPAAYVPTDEDAVEAWS</sequence>
<comment type="caution">
    <text evidence="2">The sequence shown here is derived from an EMBL/GenBank/DDBJ whole genome shotgun (WGS) entry which is preliminary data.</text>
</comment>
<feature type="region of interest" description="Disordered" evidence="1">
    <location>
        <begin position="452"/>
        <end position="481"/>
    </location>
</feature>
<organism evidence="2 3">
    <name type="scientific">Microtetraspora glauca</name>
    <dbReference type="NCBI Taxonomy" id="1996"/>
    <lineage>
        <taxon>Bacteria</taxon>
        <taxon>Bacillati</taxon>
        <taxon>Actinomycetota</taxon>
        <taxon>Actinomycetes</taxon>
        <taxon>Streptosporangiales</taxon>
        <taxon>Streptosporangiaceae</taxon>
        <taxon>Microtetraspora</taxon>
    </lineage>
</organism>
<dbReference type="EMBL" id="JBFALK010000025">
    <property type="protein sequence ID" value="MEV0973892.1"/>
    <property type="molecule type" value="Genomic_DNA"/>
</dbReference>
<dbReference type="RefSeq" id="WP_061259864.1">
    <property type="nucleotide sequence ID" value="NZ_JBFALK010000025.1"/>
</dbReference>
<protein>
    <recommendedName>
        <fullName evidence="4">HIRAN domain-containing protein</fullName>
    </recommendedName>
</protein>
<feature type="compositionally biased region" description="Acidic residues" evidence="1">
    <location>
        <begin position="472"/>
        <end position="481"/>
    </location>
</feature>
<reference evidence="2 3" key="1">
    <citation type="submission" date="2024-06" db="EMBL/GenBank/DDBJ databases">
        <title>The Natural Products Discovery Center: Release of the First 8490 Sequenced Strains for Exploring Actinobacteria Biosynthetic Diversity.</title>
        <authorList>
            <person name="Kalkreuter E."/>
            <person name="Kautsar S.A."/>
            <person name="Yang D."/>
            <person name="Bader C.D."/>
            <person name="Teijaro C.N."/>
            <person name="Fluegel L."/>
            <person name="Davis C.M."/>
            <person name="Simpson J.R."/>
            <person name="Lauterbach L."/>
            <person name="Steele A.D."/>
            <person name="Gui C."/>
            <person name="Meng S."/>
            <person name="Li G."/>
            <person name="Viehrig K."/>
            <person name="Ye F."/>
            <person name="Su P."/>
            <person name="Kiefer A.F."/>
            <person name="Nichols A."/>
            <person name="Cepeda A.J."/>
            <person name="Yan W."/>
            <person name="Fan B."/>
            <person name="Jiang Y."/>
            <person name="Adhikari A."/>
            <person name="Zheng C.-J."/>
            <person name="Schuster L."/>
            <person name="Cowan T.M."/>
            <person name="Smanski M.J."/>
            <person name="Chevrette M.G."/>
            <person name="De Carvalho L.P.S."/>
            <person name="Shen B."/>
        </authorList>
    </citation>
    <scope>NUCLEOTIDE SEQUENCE [LARGE SCALE GENOMIC DNA]</scope>
    <source>
        <strain evidence="2 3">NPDC050100</strain>
    </source>
</reference>
<dbReference type="Proteomes" id="UP001551675">
    <property type="component" value="Unassembled WGS sequence"/>
</dbReference>
<proteinExistence type="predicted"/>
<evidence type="ECO:0000256" key="1">
    <source>
        <dbReference type="SAM" id="MobiDB-lite"/>
    </source>
</evidence>
<evidence type="ECO:0000313" key="2">
    <source>
        <dbReference type="EMBL" id="MEV0973892.1"/>
    </source>
</evidence>
<keyword evidence="3" id="KW-1185">Reference proteome</keyword>
<gene>
    <name evidence="2" type="ORF">AB0I59_35315</name>
</gene>
<evidence type="ECO:0008006" key="4">
    <source>
        <dbReference type="Google" id="ProtNLM"/>
    </source>
</evidence>
<accession>A0ABV3GQH2</accession>